<gene>
    <name evidence="1" type="ORF">TTAC_LOCUS4756</name>
</gene>
<dbReference type="EMBL" id="UYWX01005248">
    <property type="protein sequence ID" value="VDM25586.1"/>
    <property type="molecule type" value="Genomic_DNA"/>
</dbReference>
<sequence>MPVSPFKDLILDQRPPGLLVWDSMASVDVLDAPLRCGIGGITLEASPTLRLARSLPPDRHWDRRLLIAAIPLLETPCGVGGKDDDVLPVVRISGAITNEDRAFGASLSYAISMKFNEEGLPRTRRLEVCNRLFCLRMNQQGGELEVLVVETRIFFLCKGKHF</sequence>
<protein>
    <submittedName>
        <fullName evidence="1 3">Uncharacterized protein</fullName>
    </submittedName>
</protein>
<accession>A0A0R3WVI1</accession>
<evidence type="ECO:0000313" key="1">
    <source>
        <dbReference type="EMBL" id="VDM25586.1"/>
    </source>
</evidence>
<reference evidence="1 2" key="2">
    <citation type="submission" date="2018-11" db="EMBL/GenBank/DDBJ databases">
        <authorList>
            <consortium name="Pathogen Informatics"/>
        </authorList>
    </citation>
    <scope>NUCLEOTIDE SEQUENCE [LARGE SCALE GENOMIC DNA]</scope>
</reference>
<reference evidence="3" key="1">
    <citation type="submission" date="2017-02" db="UniProtKB">
        <authorList>
            <consortium name="WormBaseParasite"/>
        </authorList>
    </citation>
    <scope>IDENTIFICATION</scope>
</reference>
<dbReference type="STRING" id="6205.A0A0R3WVI1"/>
<dbReference type="WBParaSite" id="TTAC_0000477101-mRNA-1">
    <property type="protein sequence ID" value="TTAC_0000477101-mRNA-1"/>
    <property type="gene ID" value="TTAC_0000477101"/>
</dbReference>
<name>A0A0R3WVI1_HYDTA</name>
<keyword evidence="2" id="KW-1185">Reference proteome</keyword>
<evidence type="ECO:0000313" key="2">
    <source>
        <dbReference type="Proteomes" id="UP000274429"/>
    </source>
</evidence>
<dbReference type="AlphaFoldDB" id="A0A0R3WVI1"/>
<proteinExistence type="predicted"/>
<organism evidence="3">
    <name type="scientific">Hydatigena taeniaeformis</name>
    <name type="common">Feline tapeworm</name>
    <name type="synonym">Taenia taeniaeformis</name>
    <dbReference type="NCBI Taxonomy" id="6205"/>
    <lineage>
        <taxon>Eukaryota</taxon>
        <taxon>Metazoa</taxon>
        <taxon>Spiralia</taxon>
        <taxon>Lophotrochozoa</taxon>
        <taxon>Platyhelminthes</taxon>
        <taxon>Cestoda</taxon>
        <taxon>Eucestoda</taxon>
        <taxon>Cyclophyllidea</taxon>
        <taxon>Taeniidae</taxon>
        <taxon>Hydatigera</taxon>
    </lineage>
</organism>
<dbReference type="Proteomes" id="UP000274429">
    <property type="component" value="Unassembled WGS sequence"/>
</dbReference>
<evidence type="ECO:0000313" key="3">
    <source>
        <dbReference type="WBParaSite" id="TTAC_0000477101-mRNA-1"/>
    </source>
</evidence>